<feature type="region of interest" description="Disordered" evidence="1">
    <location>
        <begin position="43"/>
        <end position="92"/>
    </location>
</feature>
<dbReference type="Proteomes" id="UP001501777">
    <property type="component" value="Unassembled WGS sequence"/>
</dbReference>
<accession>A0ABN3MXQ3</accession>
<evidence type="ECO:0000313" key="3">
    <source>
        <dbReference type="Proteomes" id="UP001501777"/>
    </source>
</evidence>
<reference evidence="2 3" key="1">
    <citation type="journal article" date="2019" name="Int. J. Syst. Evol. Microbiol.">
        <title>The Global Catalogue of Microorganisms (GCM) 10K type strain sequencing project: providing services to taxonomists for standard genome sequencing and annotation.</title>
        <authorList>
            <consortium name="The Broad Institute Genomics Platform"/>
            <consortium name="The Broad Institute Genome Sequencing Center for Infectious Disease"/>
            <person name="Wu L."/>
            <person name="Ma J."/>
        </authorList>
    </citation>
    <scope>NUCLEOTIDE SEQUENCE [LARGE SCALE GENOMIC DNA]</scope>
    <source>
        <strain evidence="2 3">JCM 4395</strain>
    </source>
</reference>
<evidence type="ECO:0000313" key="2">
    <source>
        <dbReference type="EMBL" id="GAA2510847.1"/>
    </source>
</evidence>
<proteinExistence type="predicted"/>
<evidence type="ECO:0000256" key="1">
    <source>
        <dbReference type="SAM" id="MobiDB-lite"/>
    </source>
</evidence>
<comment type="caution">
    <text evidence="2">The sequence shown here is derived from an EMBL/GenBank/DDBJ whole genome shotgun (WGS) entry which is preliminary data.</text>
</comment>
<gene>
    <name evidence="2" type="ORF">GCM10010276_66940</name>
</gene>
<name>A0ABN3MXQ3_STRLO</name>
<protein>
    <submittedName>
        <fullName evidence="2">Uncharacterized protein</fullName>
    </submittedName>
</protein>
<keyword evidence="3" id="KW-1185">Reference proteome</keyword>
<organism evidence="2 3">
    <name type="scientific">Streptomyces longisporus</name>
    <dbReference type="NCBI Taxonomy" id="1948"/>
    <lineage>
        <taxon>Bacteria</taxon>
        <taxon>Bacillati</taxon>
        <taxon>Actinomycetota</taxon>
        <taxon>Actinomycetes</taxon>
        <taxon>Kitasatosporales</taxon>
        <taxon>Streptomycetaceae</taxon>
        <taxon>Streptomyces</taxon>
    </lineage>
</organism>
<dbReference type="EMBL" id="BAAASG010000016">
    <property type="protein sequence ID" value="GAA2510847.1"/>
    <property type="molecule type" value="Genomic_DNA"/>
</dbReference>
<sequence>MPATRVPAGRDLRCDAKGGDSFHAPPTELAVGFGRVVRKGCPTVRAPKGRRTDHPKVGVGPRLRMRGGAPDSAEAARPGDVRRWGSCGLPER</sequence>
<feature type="compositionally biased region" description="Basic and acidic residues" evidence="1">
    <location>
        <begin position="8"/>
        <end position="20"/>
    </location>
</feature>
<feature type="region of interest" description="Disordered" evidence="1">
    <location>
        <begin position="1"/>
        <end position="23"/>
    </location>
</feature>